<feature type="transmembrane region" description="Helical" evidence="2">
    <location>
        <begin position="7"/>
        <end position="30"/>
    </location>
</feature>
<dbReference type="InterPro" id="IPR021517">
    <property type="entry name" value="DUF3180"/>
</dbReference>
<accession>A0ABV0IFQ1</accession>
<keyword evidence="2" id="KW-0812">Transmembrane</keyword>
<sequence>MTGIRPLWLLLILLVTGGLGWVAALVAAGAGVVAPVLVRSSVITLGAVAVLVLLLGVRVQRDKKRPLAARMNPLVATRTLALAQAGAYAGSLIAGWHGGVLVHLTAATGFGTATVNDALLMVIGGLVLVIVGYIVEQFCRVPPDDGADGTTDTAGRNGGGNRGRPGPAYGPEGEGGYARTASTNDP</sequence>
<name>A0ABV0IFQ1_9MICC</name>
<dbReference type="Proteomes" id="UP001484097">
    <property type="component" value="Unassembled WGS sequence"/>
</dbReference>
<evidence type="ECO:0000313" key="3">
    <source>
        <dbReference type="EMBL" id="MEO9246990.1"/>
    </source>
</evidence>
<feature type="region of interest" description="Disordered" evidence="1">
    <location>
        <begin position="145"/>
        <end position="186"/>
    </location>
</feature>
<protein>
    <submittedName>
        <fullName evidence="3">DUF3180 domain-containing protein</fullName>
    </submittedName>
</protein>
<dbReference type="Pfam" id="PF11377">
    <property type="entry name" value="DUF3180"/>
    <property type="match status" value="1"/>
</dbReference>
<proteinExistence type="predicted"/>
<keyword evidence="4" id="KW-1185">Reference proteome</keyword>
<feature type="transmembrane region" description="Helical" evidence="2">
    <location>
        <begin position="80"/>
        <end position="98"/>
    </location>
</feature>
<reference evidence="3 4" key="1">
    <citation type="submission" date="2024-05" db="EMBL/GenBank/DDBJ databases">
        <authorList>
            <person name="Yi C."/>
        </authorList>
    </citation>
    <scope>NUCLEOTIDE SEQUENCE [LARGE SCALE GENOMIC DNA]</scope>
    <source>
        <strain evidence="3 4">XS13</strain>
    </source>
</reference>
<feature type="transmembrane region" description="Helical" evidence="2">
    <location>
        <begin position="118"/>
        <end position="135"/>
    </location>
</feature>
<gene>
    <name evidence="3" type="ORF">ABDK96_04790</name>
</gene>
<evidence type="ECO:0000256" key="1">
    <source>
        <dbReference type="SAM" id="MobiDB-lite"/>
    </source>
</evidence>
<keyword evidence="2" id="KW-1133">Transmembrane helix</keyword>
<comment type="caution">
    <text evidence="3">The sequence shown here is derived from an EMBL/GenBank/DDBJ whole genome shotgun (WGS) entry which is preliminary data.</text>
</comment>
<dbReference type="EMBL" id="JBDXMX010000002">
    <property type="protein sequence ID" value="MEO9246990.1"/>
    <property type="molecule type" value="Genomic_DNA"/>
</dbReference>
<evidence type="ECO:0000256" key="2">
    <source>
        <dbReference type="SAM" id="Phobius"/>
    </source>
</evidence>
<keyword evidence="2" id="KW-0472">Membrane</keyword>
<organism evidence="3 4">
    <name type="scientific">Citricoccus nitrophenolicus</name>
    <dbReference type="NCBI Taxonomy" id="863575"/>
    <lineage>
        <taxon>Bacteria</taxon>
        <taxon>Bacillati</taxon>
        <taxon>Actinomycetota</taxon>
        <taxon>Actinomycetes</taxon>
        <taxon>Micrococcales</taxon>
        <taxon>Micrococcaceae</taxon>
        <taxon>Citricoccus</taxon>
    </lineage>
</organism>
<dbReference type="RefSeq" id="WP_347919342.1">
    <property type="nucleotide sequence ID" value="NZ_JBDXMX010000002.1"/>
</dbReference>
<feature type="transmembrane region" description="Helical" evidence="2">
    <location>
        <begin position="36"/>
        <end position="59"/>
    </location>
</feature>
<evidence type="ECO:0000313" key="4">
    <source>
        <dbReference type="Proteomes" id="UP001484097"/>
    </source>
</evidence>